<dbReference type="HAMAP" id="MF_01523">
    <property type="entry name" value="16SrRNA_methyltr_J"/>
    <property type="match status" value="1"/>
</dbReference>
<dbReference type="InterPro" id="IPR007536">
    <property type="entry name" value="16SrRNA_methylTrfase_J"/>
</dbReference>
<keyword evidence="1" id="KW-0949">S-adenosyl-L-methionine</keyword>
<dbReference type="CDD" id="cd02440">
    <property type="entry name" value="AdoMet_MTases"/>
    <property type="match status" value="1"/>
</dbReference>
<reference evidence="2 3" key="1">
    <citation type="submission" date="2018-02" db="EMBL/GenBank/DDBJ databases">
        <title>Draft genome sequences of four Legionella pneumophila clinical strains isolated in Ontario.</title>
        <authorList>
            <person name="Fortuna A."/>
            <person name="Ramnarine R."/>
            <person name="Li A."/>
            <person name="Frantz C."/>
            <person name="Mallo G."/>
        </authorList>
    </citation>
    <scope>NUCLEOTIDE SEQUENCE [LARGE SCALE GENOMIC DNA]</scope>
    <source>
        <strain evidence="2 3">LG61</strain>
    </source>
</reference>
<sequence>MNRIKAVGYENNELKEKAQSLADRLNLQLDQHADTCLFVTSEKLTLKIRNFSLMFADFSSITWKKRKGEGKKQGLIRACKPAKGIKILDATAGWGKDAAILASFGADVVMLERHPVMAALLADALSRRKDTDIQKMSLSLIESDAISFLHSLQEKDYPDIIYIDPMHPERSKSALVKKEMQVLQQLIGVDYDAMELIKRSLSHVKSRVVVKWPQKVKPLLPPDASIDGKTVRFDIYMPKLSSS</sequence>
<dbReference type="PANTHER" id="PTHR36112">
    <property type="entry name" value="RIBOSOMAL RNA SMALL SUBUNIT METHYLTRANSFERASE J"/>
    <property type="match status" value="1"/>
</dbReference>
<dbReference type="InterPro" id="IPR029063">
    <property type="entry name" value="SAM-dependent_MTases_sf"/>
</dbReference>
<dbReference type="Pfam" id="PF04445">
    <property type="entry name" value="SAM_MT"/>
    <property type="match status" value="1"/>
</dbReference>
<dbReference type="PANTHER" id="PTHR36112:SF1">
    <property type="entry name" value="RIBOSOMAL RNA SMALL SUBUNIT METHYLTRANSFERASE J"/>
    <property type="match status" value="1"/>
</dbReference>
<accession>A0A2S6EYK3</accession>
<comment type="function">
    <text evidence="1">Specifically methylates the guanosine in position 1516 of 16S rRNA.</text>
</comment>
<comment type="subcellular location">
    <subcellularLocation>
        <location evidence="1">Cytoplasm</location>
    </subcellularLocation>
</comment>
<dbReference type="AlphaFoldDB" id="A0A2S6EYK3"/>
<keyword evidence="1" id="KW-0963">Cytoplasm</keyword>
<feature type="binding site" evidence="1">
    <location>
        <position position="164"/>
    </location>
    <ligand>
        <name>S-adenosyl-L-methionine</name>
        <dbReference type="ChEBI" id="CHEBI:59789"/>
    </ligand>
</feature>
<protein>
    <recommendedName>
        <fullName evidence="1">Ribosomal RNA small subunit methyltransferase J</fullName>
        <ecNumber evidence="1">2.1.1.242</ecNumber>
    </recommendedName>
    <alternativeName>
        <fullName evidence="1">16S rRNA m2G1516 methyltransferase</fullName>
    </alternativeName>
    <alternativeName>
        <fullName evidence="1">rRNA (guanine-N(2)-)-methyltransferase</fullName>
    </alternativeName>
</protein>
<proteinExistence type="inferred from homology"/>
<dbReference type="EC" id="2.1.1.242" evidence="1"/>
<comment type="caution">
    <text evidence="1">Lacks conserved residue(s) required for the propagation of feature annotation.</text>
</comment>
<keyword evidence="1 2" id="KW-0808">Transferase</keyword>
<dbReference type="Gene3D" id="3.40.50.150">
    <property type="entry name" value="Vaccinia Virus protein VP39"/>
    <property type="match status" value="1"/>
</dbReference>
<organism evidence="2 3">
    <name type="scientific">Legionella pneumophila</name>
    <dbReference type="NCBI Taxonomy" id="446"/>
    <lineage>
        <taxon>Bacteria</taxon>
        <taxon>Pseudomonadati</taxon>
        <taxon>Pseudomonadota</taxon>
        <taxon>Gammaproteobacteria</taxon>
        <taxon>Legionellales</taxon>
        <taxon>Legionellaceae</taxon>
        <taxon>Legionella</taxon>
    </lineage>
</organism>
<dbReference type="GO" id="GO:0005737">
    <property type="term" value="C:cytoplasm"/>
    <property type="evidence" value="ECO:0007669"/>
    <property type="project" value="UniProtKB-SubCell"/>
</dbReference>
<comment type="caution">
    <text evidence="2">The sequence shown here is derived from an EMBL/GenBank/DDBJ whole genome shotgun (WGS) entry which is preliminary data.</text>
</comment>
<dbReference type="SUPFAM" id="SSF53335">
    <property type="entry name" value="S-adenosyl-L-methionine-dependent methyltransferases"/>
    <property type="match status" value="1"/>
</dbReference>
<evidence type="ECO:0000256" key="1">
    <source>
        <dbReference type="HAMAP-Rule" id="MF_01523"/>
    </source>
</evidence>
<evidence type="ECO:0000313" key="3">
    <source>
        <dbReference type="Proteomes" id="UP000239239"/>
    </source>
</evidence>
<feature type="binding site" evidence="1">
    <location>
        <begin position="112"/>
        <end position="113"/>
    </location>
    <ligand>
        <name>S-adenosyl-L-methionine</name>
        <dbReference type="ChEBI" id="CHEBI:59789"/>
    </ligand>
</feature>
<comment type="catalytic activity">
    <reaction evidence="1">
        <text>guanosine(1516) in 16S rRNA + S-adenosyl-L-methionine = N(2)-methylguanosine(1516) in 16S rRNA + S-adenosyl-L-homocysteine + H(+)</text>
        <dbReference type="Rhea" id="RHEA:43220"/>
        <dbReference type="Rhea" id="RHEA-COMP:10412"/>
        <dbReference type="Rhea" id="RHEA-COMP:10413"/>
        <dbReference type="ChEBI" id="CHEBI:15378"/>
        <dbReference type="ChEBI" id="CHEBI:57856"/>
        <dbReference type="ChEBI" id="CHEBI:59789"/>
        <dbReference type="ChEBI" id="CHEBI:74269"/>
        <dbReference type="ChEBI" id="CHEBI:74481"/>
        <dbReference type="EC" id="2.1.1.242"/>
    </reaction>
</comment>
<dbReference type="GO" id="GO:0008990">
    <property type="term" value="F:rRNA (guanine-N2-)-methyltransferase activity"/>
    <property type="evidence" value="ECO:0007669"/>
    <property type="project" value="UniProtKB-UniRule"/>
</dbReference>
<name>A0A2S6EYK3_LEGPN</name>
<comment type="similarity">
    <text evidence="1">Belongs to the methyltransferase superfamily. RsmJ family.</text>
</comment>
<dbReference type="Proteomes" id="UP000239239">
    <property type="component" value="Unassembled WGS sequence"/>
</dbReference>
<gene>
    <name evidence="1" type="primary">rsmJ</name>
    <name evidence="2" type="ORF">C3928_09235</name>
</gene>
<dbReference type="OrthoDB" id="3191794at2"/>
<keyword evidence="1 2" id="KW-0489">Methyltransferase</keyword>
<dbReference type="RefSeq" id="WP_028378055.1">
    <property type="nucleotide sequence ID" value="NZ_CP017601.1"/>
</dbReference>
<keyword evidence="1" id="KW-0698">rRNA processing</keyword>
<dbReference type="EMBL" id="PQWY01000012">
    <property type="protein sequence ID" value="PPK30251.1"/>
    <property type="molecule type" value="Genomic_DNA"/>
</dbReference>
<evidence type="ECO:0000313" key="2">
    <source>
        <dbReference type="EMBL" id="PPK30251.1"/>
    </source>
</evidence>